<evidence type="ECO:0000256" key="1">
    <source>
        <dbReference type="SAM" id="SignalP"/>
    </source>
</evidence>
<feature type="chain" id="PRO_5001869106" evidence="1">
    <location>
        <begin position="22"/>
        <end position="205"/>
    </location>
</feature>
<name>A0A090XD21_IXORI</name>
<dbReference type="Gene3D" id="3.15.10.50">
    <property type="match status" value="1"/>
</dbReference>
<dbReference type="Pfam" id="PF16984">
    <property type="entry name" value="Grp7_allergen"/>
    <property type="match status" value="1"/>
</dbReference>
<proteinExistence type="evidence at transcript level"/>
<dbReference type="AlphaFoldDB" id="A0A090XD21"/>
<protein>
    <submittedName>
        <fullName evidence="2">Putative secreted protein</fullName>
    </submittedName>
</protein>
<feature type="signal peptide" evidence="1">
    <location>
        <begin position="1"/>
        <end position="21"/>
    </location>
</feature>
<evidence type="ECO:0000313" key="2">
    <source>
        <dbReference type="EMBL" id="JAC93430.1"/>
    </source>
</evidence>
<dbReference type="InterPro" id="IPR020234">
    <property type="entry name" value="Mite_allergen_group-7"/>
</dbReference>
<keyword evidence="1" id="KW-0732">Signal</keyword>
<accession>A0A090XD21</accession>
<reference evidence="2" key="1">
    <citation type="journal article" date="2015" name="PLoS Negl. Trop. Dis.">
        <title>Deep Sequencing Analysis of the Ixodes ricinus Haemocytome.</title>
        <authorList>
            <person name="Kotsyfakis M."/>
            <person name="Kopacek P."/>
            <person name="Franta Z."/>
            <person name="Pedra J.H."/>
            <person name="Ribeiro J.M."/>
        </authorList>
    </citation>
    <scope>NUCLEOTIDE SEQUENCE</scope>
</reference>
<organism evidence="2">
    <name type="scientific">Ixodes ricinus</name>
    <name type="common">Common tick</name>
    <name type="synonym">Acarus ricinus</name>
    <dbReference type="NCBI Taxonomy" id="34613"/>
    <lineage>
        <taxon>Eukaryota</taxon>
        <taxon>Metazoa</taxon>
        <taxon>Ecdysozoa</taxon>
        <taxon>Arthropoda</taxon>
        <taxon>Chelicerata</taxon>
        <taxon>Arachnida</taxon>
        <taxon>Acari</taxon>
        <taxon>Parasitiformes</taxon>
        <taxon>Ixodida</taxon>
        <taxon>Ixodoidea</taxon>
        <taxon>Ixodidae</taxon>
        <taxon>Ixodinae</taxon>
        <taxon>Ixodes</taxon>
    </lineage>
</organism>
<dbReference type="EMBL" id="GBIH01001280">
    <property type="protein sequence ID" value="JAC93430.1"/>
    <property type="molecule type" value="mRNA"/>
</dbReference>
<sequence>MRATKLLLILAFRFGVTEISGEEFFNKALHAGVSAYNLDPMEMEFDYVVKSTLATVRMYQATATGLGTVHRVGENFIWVNNSGTSLKIKIAAQNVTIAVLANVTVGISFFATTATIRIEVFASALQAQLDIEEKSVELKVEDFKIMGAETAEVKSTSIAGSSLAYTATRQTLESNIRSFLNTSLNAQALGAIKTKLEELQKALMV</sequence>
<dbReference type="InterPro" id="IPR038602">
    <property type="entry name" value="Mite_allergen_7_sf"/>
</dbReference>